<evidence type="ECO:0000313" key="2">
    <source>
        <dbReference type="Proteomes" id="UP000676079"/>
    </source>
</evidence>
<accession>A0A975QCA1</accession>
<proteinExistence type="predicted"/>
<reference evidence="2" key="1">
    <citation type="submission" date="2021-05" db="EMBL/GenBank/DDBJ databases">
        <title>Direct Submission.</title>
        <authorList>
            <person name="Li K."/>
            <person name="Gao J."/>
        </authorList>
    </citation>
    <scope>NUCLEOTIDE SEQUENCE [LARGE SCALE GENOMIC DNA]</scope>
    <source>
        <strain evidence="2">Mg02</strain>
        <plasmid evidence="2">unnamed4</plasmid>
    </source>
</reference>
<keyword evidence="2" id="KW-1185">Reference proteome</keyword>
<protein>
    <recommendedName>
        <fullName evidence="3">DUF222 domain-containing protein</fullName>
    </recommendedName>
</protein>
<geneLocation type="plasmid" evidence="1 2">
    <name>unnamed4</name>
</geneLocation>
<dbReference type="RefSeq" id="WP_220566033.1">
    <property type="nucleotide sequence ID" value="NZ_CP074136.1"/>
</dbReference>
<sequence length="147" mass="16023">MTTTTAAVDRFQQALDLVAREGLLAGFSTARLEALADKLPTAQWTESDHLAVGLIRHEYARRCAADAQRMTTVQILGALTPIADLTEVKAPSVHAANHVYTAELTARHAEARAAELAWFRSATRIEDFQCGPARAVIAAVMRAHNWC</sequence>
<name>A0A975QCA1_9ACTN</name>
<gene>
    <name evidence="1" type="ORF">KGD84_32670</name>
</gene>
<evidence type="ECO:0008006" key="3">
    <source>
        <dbReference type="Google" id="ProtNLM"/>
    </source>
</evidence>
<keyword evidence="1" id="KW-0614">Plasmid</keyword>
<evidence type="ECO:0000313" key="1">
    <source>
        <dbReference type="EMBL" id="QUX26454.1"/>
    </source>
</evidence>
<dbReference type="EMBL" id="CP074136">
    <property type="protein sequence ID" value="QUX26454.1"/>
    <property type="molecule type" value="Genomic_DNA"/>
</dbReference>
<organism evidence="1 2">
    <name type="scientific">Nocardiopsis changdeensis</name>
    <dbReference type="NCBI Taxonomy" id="2831969"/>
    <lineage>
        <taxon>Bacteria</taxon>
        <taxon>Bacillati</taxon>
        <taxon>Actinomycetota</taxon>
        <taxon>Actinomycetes</taxon>
        <taxon>Streptosporangiales</taxon>
        <taxon>Nocardiopsidaceae</taxon>
        <taxon>Nocardiopsis</taxon>
    </lineage>
</organism>
<dbReference type="Proteomes" id="UP000676079">
    <property type="component" value="Plasmid unnamed4"/>
</dbReference>